<accession>A0A484HIZ6</accession>
<sequence>MSMRYPSYMRKDFTGPDFFRVKMDFPDERVGDVEGEIRRRFREIGGGVKPGQTVAVGLGSRGIHGVDVMARALCRAISETGAVPFIVPAMGSHGGATPEGQEKILADLNITPDTCGARVEPSMSVERIGTVFDDIPVFFSKKALKAHHIVCLNRIKPHSKFKAPVESGIVKMLCVGLGKHQGAAEYHRGALKHGFYPLLKEMGKTILARTPFLGGIAVVENAHDRTMIIKAAGPGDLFEKEAALLLEARRHFPRLPFSRLDALIIQRAGKDISGAGMDPNVTGRAYDLMESDFSENLKATRVAVLDLTDKTAGNAIGVGNADIITEKVFEKMDHEKTLINALSSLSLRKAFIPVRMPSDRMAVQACFSTIGPVPEKQVRAVIIKDTLRVGEFLAAEALEAEIQKNPLARIQARGRLMFNERGGFKGLSER</sequence>
<name>A0A484HIZ6_9BACT</name>
<organism evidence="1">
    <name type="scientific">uncultured Desulfobacteraceae bacterium</name>
    <dbReference type="NCBI Taxonomy" id="218296"/>
    <lineage>
        <taxon>Bacteria</taxon>
        <taxon>Pseudomonadati</taxon>
        <taxon>Thermodesulfobacteriota</taxon>
        <taxon>Desulfobacteria</taxon>
        <taxon>Desulfobacterales</taxon>
        <taxon>Desulfobacteraceae</taxon>
        <taxon>environmental samples</taxon>
    </lineage>
</organism>
<dbReference type="EMBL" id="CAACVI010000004">
    <property type="protein sequence ID" value="VEN73155.1"/>
    <property type="molecule type" value="Genomic_DNA"/>
</dbReference>
<proteinExistence type="predicted"/>
<dbReference type="AlphaFoldDB" id="A0A484HIZ6"/>
<reference evidence="1" key="1">
    <citation type="submission" date="2019-01" db="EMBL/GenBank/DDBJ databases">
        <authorList>
            <consortium name="Genoscope - CEA"/>
            <person name="William W."/>
        </authorList>
    </citation>
    <scope>NUCLEOTIDE SEQUENCE</scope>
    <source>
        <strain evidence="1">CR-1</strain>
    </source>
</reference>
<dbReference type="Gene3D" id="3.40.50.11440">
    <property type="match status" value="1"/>
</dbReference>
<gene>
    <name evidence="1" type="ORF">EPICR_120053</name>
</gene>
<protein>
    <submittedName>
        <fullName evidence="1">Uncharacterized protein</fullName>
    </submittedName>
</protein>
<evidence type="ECO:0000313" key="1">
    <source>
        <dbReference type="EMBL" id="VEN73155.1"/>
    </source>
</evidence>